<dbReference type="InterPro" id="IPR004358">
    <property type="entry name" value="Sig_transdc_His_kin-like_C"/>
</dbReference>
<evidence type="ECO:0000256" key="6">
    <source>
        <dbReference type="SAM" id="Phobius"/>
    </source>
</evidence>
<dbReference type="InterPro" id="IPR052162">
    <property type="entry name" value="Sensor_kinase/Photoreceptor"/>
</dbReference>
<keyword evidence="5" id="KW-0418">Kinase</keyword>
<dbReference type="PANTHER" id="PTHR43304:SF1">
    <property type="entry name" value="PAC DOMAIN-CONTAINING PROTEIN"/>
    <property type="match status" value="1"/>
</dbReference>
<keyword evidence="6" id="KW-0472">Membrane</keyword>
<dbReference type="RefSeq" id="WP_146381475.1">
    <property type="nucleotide sequence ID" value="NZ_VOEJ01000003.1"/>
</dbReference>
<feature type="transmembrane region" description="Helical" evidence="6">
    <location>
        <begin position="129"/>
        <end position="147"/>
    </location>
</feature>
<comment type="caution">
    <text evidence="9">The sequence shown here is derived from an EMBL/GenBank/DDBJ whole genome shotgun (WGS) entry which is preliminary data.</text>
</comment>
<dbReference type="OrthoDB" id="1522284at2"/>
<dbReference type="Gene3D" id="3.30.450.20">
    <property type="entry name" value="PAS domain"/>
    <property type="match status" value="1"/>
</dbReference>
<evidence type="ECO:0000313" key="10">
    <source>
        <dbReference type="Proteomes" id="UP000320042"/>
    </source>
</evidence>
<dbReference type="InterPro" id="IPR036890">
    <property type="entry name" value="HATPase_C_sf"/>
</dbReference>
<dbReference type="EMBL" id="VOEJ01000003">
    <property type="protein sequence ID" value="TWR29919.1"/>
    <property type="molecule type" value="Genomic_DNA"/>
</dbReference>
<dbReference type="GO" id="GO:0004673">
    <property type="term" value="F:protein histidine kinase activity"/>
    <property type="evidence" value="ECO:0007669"/>
    <property type="project" value="UniProtKB-EC"/>
</dbReference>
<dbReference type="InterPro" id="IPR058544">
    <property type="entry name" value="ETR1_N"/>
</dbReference>
<evidence type="ECO:0000313" key="9">
    <source>
        <dbReference type="EMBL" id="TWR29919.1"/>
    </source>
</evidence>
<dbReference type="AlphaFoldDB" id="A0A563UF88"/>
<evidence type="ECO:0000256" key="5">
    <source>
        <dbReference type="ARBA" id="ARBA00022777"/>
    </source>
</evidence>
<proteinExistence type="predicted"/>
<dbReference type="Pfam" id="PF02518">
    <property type="entry name" value="HATPase_c"/>
    <property type="match status" value="1"/>
</dbReference>
<dbReference type="PANTHER" id="PTHR43304">
    <property type="entry name" value="PHYTOCHROME-LIKE PROTEIN CPH1"/>
    <property type="match status" value="1"/>
</dbReference>
<dbReference type="Gene3D" id="3.30.565.10">
    <property type="entry name" value="Histidine kinase-like ATPase, C-terminal domain"/>
    <property type="match status" value="1"/>
</dbReference>
<dbReference type="PRINTS" id="PR00344">
    <property type="entry name" value="BCTRLSENSOR"/>
</dbReference>
<dbReference type="Pfam" id="PF08447">
    <property type="entry name" value="PAS_3"/>
    <property type="match status" value="1"/>
</dbReference>
<evidence type="ECO:0000259" key="8">
    <source>
        <dbReference type="PROSITE" id="PS50113"/>
    </source>
</evidence>
<keyword evidence="6" id="KW-1133">Transmembrane helix</keyword>
<gene>
    <name evidence="9" type="ORF">FPZ43_08695</name>
</gene>
<feature type="domain" description="Histidine kinase" evidence="7">
    <location>
        <begin position="323"/>
        <end position="531"/>
    </location>
</feature>
<dbReference type="SUPFAM" id="SSF55874">
    <property type="entry name" value="ATPase domain of HSP90 chaperone/DNA topoisomerase II/histidine kinase"/>
    <property type="match status" value="1"/>
</dbReference>
<dbReference type="Proteomes" id="UP000320042">
    <property type="component" value="Unassembled WGS sequence"/>
</dbReference>
<reference evidence="9 10" key="1">
    <citation type="submission" date="2019-07" db="EMBL/GenBank/DDBJ databases">
        <authorList>
            <person name="Kim J."/>
        </authorList>
    </citation>
    <scope>NUCLEOTIDE SEQUENCE [LARGE SCALE GENOMIC DNA]</scope>
    <source>
        <strain evidence="10">dk17</strain>
    </source>
</reference>
<keyword evidence="3" id="KW-0597">Phosphoprotein</keyword>
<dbReference type="PROSITE" id="PS50109">
    <property type="entry name" value="HIS_KIN"/>
    <property type="match status" value="1"/>
</dbReference>
<dbReference type="InterPro" id="IPR003594">
    <property type="entry name" value="HATPase_dom"/>
</dbReference>
<dbReference type="InterPro" id="IPR035965">
    <property type="entry name" value="PAS-like_dom_sf"/>
</dbReference>
<dbReference type="InterPro" id="IPR000700">
    <property type="entry name" value="PAS-assoc_C"/>
</dbReference>
<evidence type="ECO:0000256" key="2">
    <source>
        <dbReference type="ARBA" id="ARBA00012438"/>
    </source>
</evidence>
<feature type="domain" description="PAC" evidence="8">
    <location>
        <begin position="253"/>
        <end position="305"/>
    </location>
</feature>
<keyword evidence="6" id="KW-0812">Transmembrane</keyword>
<organism evidence="9 10">
    <name type="scientific">Mucilaginibacter pallidiroseus</name>
    <dbReference type="NCBI Taxonomy" id="2599295"/>
    <lineage>
        <taxon>Bacteria</taxon>
        <taxon>Pseudomonadati</taxon>
        <taxon>Bacteroidota</taxon>
        <taxon>Sphingobacteriia</taxon>
        <taxon>Sphingobacteriales</taxon>
        <taxon>Sphingobacteriaceae</taxon>
        <taxon>Mucilaginibacter</taxon>
    </lineage>
</organism>
<keyword evidence="10" id="KW-1185">Reference proteome</keyword>
<dbReference type="InterPro" id="IPR013655">
    <property type="entry name" value="PAS_fold_3"/>
</dbReference>
<comment type="catalytic activity">
    <reaction evidence="1">
        <text>ATP + protein L-histidine = ADP + protein N-phospho-L-histidine.</text>
        <dbReference type="EC" id="2.7.13.3"/>
    </reaction>
</comment>
<dbReference type="EC" id="2.7.13.3" evidence="2"/>
<accession>A0A563UF88</accession>
<dbReference type="Pfam" id="PF25487">
    <property type="entry name" value="ETR1_N"/>
    <property type="match status" value="1"/>
</dbReference>
<dbReference type="SMART" id="SM00387">
    <property type="entry name" value="HATPase_c"/>
    <property type="match status" value="1"/>
</dbReference>
<feature type="transmembrane region" description="Helical" evidence="6">
    <location>
        <begin position="98"/>
        <end position="123"/>
    </location>
</feature>
<dbReference type="SUPFAM" id="SSF55785">
    <property type="entry name" value="PYP-like sensor domain (PAS domain)"/>
    <property type="match status" value="1"/>
</dbReference>
<name>A0A563UF88_9SPHI</name>
<sequence length="531" mass="61083">MKTLTELHEKTTQCGINCAKMHAAANAKASLGSQITEFFTNILNTDAWPPRWHCGTWSDFHGWLYIVSDLGIWASYFAIPLLLLTLVRKRKDLPFHKIFLLFVSFILLCGITHLMDAIIFWWPAYRLSALLRFITAVVSGFTVYALYRIIPMAFNLRTISDLEDEMQKRRVVEYKLAASEFLLSEAGRIGCVGGWEFDLVSKQRTWSKAVYDIFELPYDYDINTLNFENYVQPEYVEKINKVLHDAIEHGTRWDHEVLGITYKKNLKWVRVTGETLFDENGKAIKLRGIYMDIDKYKLTELALNQSLDITTQNNQQLKNFAHILSHNIRNHASNMALISSLVDIDNLDEVNAEYFDKMRTVCTALNTTLEDLSQAIKIKNSIIDSEEIDLNDMVQKIEEVFESDMDQHKAQIKKDFQVVHVTFPRIYLESILLNLVSNAIKYRKYDTPLIVELKTFKNAEGRTVLTCNDNGMGIDLNLHGQKIFGLYKTFHDRKDAHGVGLFLIKSQVESQNGQIDVESTPGEGTTFKITF</sequence>
<feature type="transmembrane region" description="Helical" evidence="6">
    <location>
        <begin position="62"/>
        <end position="86"/>
    </location>
</feature>
<protein>
    <recommendedName>
        <fullName evidence="2">histidine kinase</fullName>
        <ecNumber evidence="2">2.7.13.3</ecNumber>
    </recommendedName>
</protein>
<evidence type="ECO:0000259" key="7">
    <source>
        <dbReference type="PROSITE" id="PS50109"/>
    </source>
</evidence>
<keyword evidence="4" id="KW-0808">Transferase</keyword>
<evidence type="ECO:0000256" key="1">
    <source>
        <dbReference type="ARBA" id="ARBA00000085"/>
    </source>
</evidence>
<dbReference type="PROSITE" id="PS50113">
    <property type="entry name" value="PAC"/>
    <property type="match status" value="1"/>
</dbReference>
<evidence type="ECO:0000256" key="3">
    <source>
        <dbReference type="ARBA" id="ARBA00022553"/>
    </source>
</evidence>
<dbReference type="InterPro" id="IPR005467">
    <property type="entry name" value="His_kinase_dom"/>
</dbReference>
<evidence type="ECO:0000256" key="4">
    <source>
        <dbReference type="ARBA" id="ARBA00022679"/>
    </source>
</evidence>